<sequence length="76" mass="8656">LEKHTKKILERARRDGQLLNAETLGSYWAHYGTSLRRRVKITGMKQLARSTRFLCSEIQIKATPAGCAWTSNLPVQ</sequence>
<accession>A0A8C5NQF6</accession>
<name>A0A8C5NQF6_JUNHY</name>
<dbReference type="Proteomes" id="UP000694408">
    <property type="component" value="Unplaced"/>
</dbReference>
<organism evidence="1 2">
    <name type="scientific">Junco hyemalis</name>
    <name type="common">Dark-eyed junco</name>
    <dbReference type="NCBI Taxonomy" id="40217"/>
    <lineage>
        <taxon>Eukaryota</taxon>
        <taxon>Metazoa</taxon>
        <taxon>Chordata</taxon>
        <taxon>Craniata</taxon>
        <taxon>Vertebrata</taxon>
        <taxon>Euteleostomi</taxon>
        <taxon>Archelosauria</taxon>
        <taxon>Archosauria</taxon>
        <taxon>Dinosauria</taxon>
        <taxon>Saurischia</taxon>
        <taxon>Theropoda</taxon>
        <taxon>Coelurosauria</taxon>
        <taxon>Aves</taxon>
        <taxon>Neognathae</taxon>
        <taxon>Neoaves</taxon>
        <taxon>Telluraves</taxon>
        <taxon>Australaves</taxon>
        <taxon>Passeriformes</taxon>
        <taxon>Passerellidae</taxon>
        <taxon>Junco</taxon>
    </lineage>
</organism>
<evidence type="ECO:0000313" key="2">
    <source>
        <dbReference type="Proteomes" id="UP000694408"/>
    </source>
</evidence>
<reference evidence="1" key="2">
    <citation type="submission" date="2025-09" db="UniProtKB">
        <authorList>
            <consortium name="Ensembl"/>
        </authorList>
    </citation>
    <scope>IDENTIFICATION</scope>
</reference>
<dbReference type="AlphaFoldDB" id="A0A8C5NQF6"/>
<reference evidence="1" key="1">
    <citation type="submission" date="2025-08" db="UniProtKB">
        <authorList>
            <consortium name="Ensembl"/>
        </authorList>
    </citation>
    <scope>IDENTIFICATION</scope>
</reference>
<dbReference type="Ensembl" id="ENSJHYT00000020569.1">
    <property type="protein sequence ID" value="ENSJHYP00000017057.1"/>
    <property type="gene ID" value="ENSJHYG00000013030.1"/>
</dbReference>
<dbReference type="OMA" id="PARYTHF"/>
<keyword evidence="2" id="KW-1185">Reference proteome</keyword>
<evidence type="ECO:0000313" key="1">
    <source>
        <dbReference type="Ensembl" id="ENSJHYP00000017057.1"/>
    </source>
</evidence>
<protein>
    <submittedName>
        <fullName evidence="1">Uncharacterized protein</fullName>
    </submittedName>
</protein>
<proteinExistence type="predicted"/>